<reference evidence="11 12" key="1">
    <citation type="journal article" date="2016" name="Nat. Commun.">
        <title>Thousands of microbial genomes shed light on interconnected biogeochemical processes in an aquifer system.</title>
        <authorList>
            <person name="Anantharaman K."/>
            <person name="Brown C.T."/>
            <person name="Hug L.A."/>
            <person name="Sharon I."/>
            <person name="Castelle C.J."/>
            <person name="Probst A.J."/>
            <person name="Thomas B.C."/>
            <person name="Singh A."/>
            <person name="Wilkins M.J."/>
            <person name="Karaoz U."/>
            <person name="Brodie E.L."/>
            <person name="Williams K.H."/>
            <person name="Hubbard S.S."/>
            <person name="Banfield J.F."/>
        </authorList>
    </citation>
    <scope>NUCLEOTIDE SEQUENCE [LARGE SCALE GENOMIC DNA]</scope>
</reference>
<comment type="similarity">
    <text evidence="1 9 10">Belongs to the peptidase A8 family.</text>
</comment>
<comment type="pathway">
    <text evidence="9">Protein modification; lipoprotein biosynthesis (signal peptide cleavage).</text>
</comment>
<keyword evidence="4 9" id="KW-0812">Transmembrane</keyword>
<dbReference type="HAMAP" id="MF_00161">
    <property type="entry name" value="LspA"/>
    <property type="match status" value="1"/>
</dbReference>
<evidence type="ECO:0000256" key="1">
    <source>
        <dbReference type="ARBA" id="ARBA00006139"/>
    </source>
</evidence>
<feature type="transmembrane region" description="Helical" evidence="9">
    <location>
        <begin position="52"/>
        <end position="69"/>
    </location>
</feature>
<evidence type="ECO:0000256" key="6">
    <source>
        <dbReference type="ARBA" id="ARBA00022801"/>
    </source>
</evidence>
<keyword evidence="5 9" id="KW-0064">Aspartyl protease</keyword>
<feature type="active site" evidence="9">
    <location>
        <position position="117"/>
    </location>
</feature>
<accession>A0A1F5HD14</accession>
<comment type="catalytic activity">
    <reaction evidence="9">
        <text>Release of signal peptides from bacterial membrane prolipoproteins. Hydrolyzes -Xaa-Yaa-Zaa-|-(S,diacylglyceryl)Cys-, in which Xaa is hydrophobic (preferably Leu), and Yaa (Ala or Ser) and Zaa (Gly or Ala) have small, neutral side chains.</text>
        <dbReference type="EC" id="3.4.23.36"/>
    </reaction>
</comment>
<evidence type="ECO:0000256" key="9">
    <source>
        <dbReference type="HAMAP-Rule" id="MF_00161"/>
    </source>
</evidence>
<evidence type="ECO:0000256" key="4">
    <source>
        <dbReference type="ARBA" id="ARBA00022692"/>
    </source>
</evidence>
<comment type="subcellular location">
    <subcellularLocation>
        <location evidence="9">Cell membrane</location>
        <topology evidence="9">Multi-pass membrane protein</topology>
    </subcellularLocation>
</comment>
<dbReference type="Proteomes" id="UP000176751">
    <property type="component" value="Unassembled WGS sequence"/>
</dbReference>
<keyword evidence="6 9" id="KW-0378">Hydrolase</keyword>
<keyword evidence="7 9" id="KW-1133">Transmembrane helix</keyword>
<keyword evidence="3 9" id="KW-0645">Protease</keyword>
<dbReference type="PANTHER" id="PTHR33695:SF1">
    <property type="entry name" value="LIPOPROTEIN SIGNAL PEPTIDASE"/>
    <property type="match status" value="1"/>
</dbReference>
<dbReference type="PANTHER" id="PTHR33695">
    <property type="entry name" value="LIPOPROTEIN SIGNAL PEPTIDASE"/>
    <property type="match status" value="1"/>
</dbReference>
<comment type="function">
    <text evidence="9">This protein specifically catalyzes the removal of signal peptides from prolipoproteins.</text>
</comment>
<name>A0A1F5HD14_9BACT</name>
<evidence type="ECO:0000256" key="8">
    <source>
        <dbReference type="ARBA" id="ARBA00023136"/>
    </source>
</evidence>
<evidence type="ECO:0000256" key="2">
    <source>
        <dbReference type="ARBA" id="ARBA00022475"/>
    </source>
</evidence>
<feature type="transmembrane region" description="Helical" evidence="9">
    <location>
        <begin position="113"/>
        <end position="133"/>
    </location>
</feature>
<keyword evidence="8 9" id="KW-0472">Membrane</keyword>
<evidence type="ECO:0000256" key="3">
    <source>
        <dbReference type="ARBA" id="ARBA00022670"/>
    </source>
</evidence>
<evidence type="ECO:0000256" key="5">
    <source>
        <dbReference type="ARBA" id="ARBA00022750"/>
    </source>
</evidence>
<proteinExistence type="inferred from homology"/>
<dbReference type="GO" id="GO:0005886">
    <property type="term" value="C:plasma membrane"/>
    <property type="evidence" value="ECO:0007669"/>
    <property type="project" value="UniProtKB-SubCell"/>
</dbReference>
<dbReference type="InterPro" id="IPR001872">
    <property type="entry name" value="Peptidase_A8"/>
</dbReference>
<comment type="caution">
    <text evidence="11">The sequence shown here is derived from an EMBL/GenBank/DDBJ whole genome shotgun (WGS) entry which is preliminary data.</text>
</comment>
<dbReference type="PRINTS" id="PR00781">
    <property type="entry name" value="LIPOSIGPTASE"/>
</dbReference>
<protein>
    <recommendedName>
        <fullName evidence="9">Lipoprotein signal peptidase</fullName>
        <ecNumber evidence="9">3.4.23.36</ecNumber>
    </recommendedName>
    <alternativeName>
        <fullName evidence="9">Prolipoprotein signal peptidase</fullName>
    </alternativeName>
    <alternativeName>
        <fullName evidence="9">Signal peptidase II</fullName>
        <shortName evidence="9">SPase II</shortName>
    </alternativeName>
</protein>
<dbReference type="GO" id="GO:0006508">
    <property type="term" value="P:proteolysis"/>
    <property type="evidence" value="ECO:0007669"/>
    <property type="project" value="UniProtKB-KW"/>
</dbReference>
<gene>
    <name evidence="9" type="primary">lspA</name>
    <name evidence="11" type="ORF">A2196_05020</name>
</gene>
<dbReference type="STRING" id="1797737.A2196_05020"/>
<dbReference type="GO" id="GO:0004190">
    <property type="term" value="F:aspartic-type endopeptidase activity"/>
    <property type="evidence" value="ECO:0007669"/>
    <property type="project" value="UniProtKB-UniRule"/>
</dbReference>
<dbReference type="UniPathway" id="UPA00665"/>
<feature type="transmembrane region" description="Helical" evidence="9">
    <location>
        <begin position="12"/>
        <end position="32"/>
    </location>
</feature>
<evidence type="ECO:0000313" key="11">
    <source>
        <dbReference type="EMBL" id="OGE01942.1"/>
    </source>
</evidence>
<dbReference type="Pfam" id="PF01252">
    <property type="entry name" value="Peptidase_A8"/>
    <property type="match status" value="1"/>
</dbReference>
<keyword evidence="2 9" id="KW-1003">Cell membrane</keyword>
<feature type="transmembrane region" description="Helical" evidence="9">
    <location>
        <begin position="76"/>
        <end position="93"/>
    </location>
</feature>
<dbReference type="EMBL" id="MFCA01000022">
    <property type="protein sequence ID" value="OGE01942.1"/>
    <property type="molecule type" value="Genomic_DNA"/>
</dbReference>
<organism evidence="11 12">
    <name type="scientific">Candidatus Curtissbacteria bacterium RIFOXYA1_FULL_41_14</name>
    <dbReference type="NCBI Taxonomy" id="1797737"/>
    <lineage>
        <taxon>Bacteria</taxon>
        <taxon>Candidatus Curtissiibacteriota</taxon>
    </lineage>
</organism>
<sequence length="140" mass="15312">MSLRQRKINRFSLWLPAVLFVITLDQILKNIAPKFLSVYCNEGIAFGFAKTPYSQIIVLAVLLILVFYASGSREVSTKYGFALILGGGISNFIDRLTAGCVRDFIDLGFFPSFNLADAAISAGVGILIAFVILRPKGEES</sequence>
<evidence type="ECO:0000313" key="12">
    <source>
        <dbReference type="Proteomes" id="UP000176751"/>
    </source>
</evidence>
<evidence type="ECO:0000256" key="10">
    <source>
        <dbReference type="RuleBase" id="RU004181"/>
    </source>
</evidence>
<evidence type="ECO:0000256" key="7">
    <source>
        <dbReference type="ARBA" id="ARBA00022989"/>
    </source>
</evidence>
<dbReference type="AlphaFoldDB" id="A0A1F5HD14"/>
<dbReference type="PROSITE" id="PS00855">
    <property type="entry name" value="SPASE_II"/>
    <property type="match status" value="1"/>
</dbReference>
<dbReference type="EC" id="3.4.23.36" evidence="9"/>
<feature type="active site" evidence="9">
    <location>
        <position position="103"/>
    </location>
</feature>